<proteinExistence type="predicted"/>
<dbReference type="EMBL" id="BMKG01000014">
    <property type="protein sequence ID" value="GGC09671.1"/>
    <property type="molecule type" value="Genomic_DNA"/>
</dbReference>
<reference evidence="1" key="4">
    <citation type="submission" date="2024-05" db="EMBL/GenBank/DDBJ databases">
        <authorList>
            <person name="Sun Q."/>
            <person name="Zhou Y."/>
        </authorList>
    </citation>
    <scope>NUCLEOTIDE SEQUENCE</scope>
    <source>
        <strain evidence="1">CGMCC 1.15931</strain>
    </source>
</reference>
<sequence length="201" mass="22005">MTDLIDYLSRHFLSEAQLLATAGIDAAILQDLQARRMAPLPAYRLRLAVHCDSFFGPHEEAHALRFYATGTPAWLAAVANLAGEQAAFELFARRHQARLHELAPDAGADVAAAWASFLDGTYGLCTRSGLPEEIAAKEWAAGTIEAIIAQGVADAADEHELTTLRHAVDTLDAASNAFAPHERERSSRRRLVDGMREQYRL</sequence>
<dbReference type="Proteomes" id="UP000430634">
    <property type="component" value="Unassembled WGS sequence"/>
</dbReference>
<dbReference type="OrthoDB" id="7840905at2"/>
<dbReference type="InterPro" id="IPR045694">
    <property type="entry name" value="DUF6058"/>
</dbReference>
<reference evidence="2 3" key="3">
    <citation type="submission" date="2019-11" db="EMBL/GenBank/DDBJ databases">
        <title>Type strains purchased from KCTC, JCM and DSMZ.</title>
        <authorList>
            <person name="Lu H."/>
        </authorList>
    </citation>
    <scope>NUCLEOTIDE SEQUENCE [LARGE SCALE GENOMIC DNA]</scope>
    <source>
        <strain evidence="2 3">KCTC 52429</strain>
    </source>
</reference>
<gene>
    <name evidence="1" type="ORF">GCM10011572_33980</name>
    <name evidence="2" type="ORF">GM672_01320</name>
</gene>
<reference evidence="1" key="1">
    <citation type="journal article" date="2014" name="Int. J. Syst. Evol. Microbiol.">
        <title>Complete genome of a new Firmicutes species belonging to the dominant human colonic microbiota ('Ruminococcus bicirculans') reveals two chromosomes and a selective capacity to utilize plant glucans.</title>
        <authorList>
            <consortium name="NISC Comparative Sequencing Program"/>
            <person name="Wegmann U."/>
            <person name="Louis P."/>
            <person name="Goesmann A."/>
            <person name="Henrissat B."/>
            <person name="Duncan S.H."/>
            <person name="Flint H.J."/>
        </authorList>
    </citation>
    <scope>NUCLEOTIDE SEQUENCE</scope>
    <source>
        <strain evidence="1">CGMCC 1.15931</strain>
    </source>
</reference>
<evidence type="ECO:0000313" key="2">
    <source>
        <dbReference type="EMBL" id="MTV51364.1"/>
    </source>
</evidence>
<dbReference type="RefSeq" id="WP_155468728.1">
    <property type="nucleotide sequence ID" value="NZ_BMKG01000014.1"/>
</dbReference>
<accession>A0A6I3SQL0</accession>
<protein>
    <submittedName>
        <fullName evidence="2">Uncharacterized protein</fullName>
    </submittedName>
</protein>
<dbReference type="AlphaFoldDB" id="A0A6I3SQL0"/>
<comment type="caution">
    <text evidence="2">The sequence shown here is derived from an EMBL/GenBank/DDBJ whole genome shotgun (WGS) entry which is preliminary data.</text>
</comment>
<evidence type="ECO:0000313" key="4">
    <source>
        <dbReference type="Proteomes" id="UP000622638"/>
    </source>
</evidence>
<evidence type="ECO:0000313" key="1">
    <source>
        <dbReference type="EMBL" id="GGC09671.1"/>
    </source>
</evidence>
<dbReference type="EMBL" id="WNKZ01000002">
    <property type="protein sequence ID" value="MTV51364.1"/>
    <property type="molecule type" value="Genomic_DNA"/>
</dbReference>
<reference evidence="4" key="2">
    <citation type="journal article" date="2019" name="Int. J. Syst. Evol. Microbiol.">
        <title>The Global Catalogue of Microorganisms (GCM) 10K type strain sequencing project: providing services to taxonomists for standard genome sequencing and annotation.</title>
        <authorList>
            <consortium name="The Broad Institute Genomics Platform"/>
            <consortium name="The Broad Institute Genome Sequencing Center for Infectious Disease"/>
            <person name="Wu L."/>
            <person name="Ma J."/>
        </authorList>
    </citation>
    <scope>NUCLEOTIDE SEQUENCE [LARGE SCALE GENOMIC DNA]</scope>
    <source>
        <strain evidence="4">CGMCC 1.15931</strain>
    </source>
</reference>
<organism evidence="2 3">
    <name type="scientific">Pseudoduganella buxea</name>
    <dbReference type="NCBI Taxonomy" id="1949069"/>
    <lineage>
        <taxon>Bacteria</taxon>
        <taxon>Pseudomonadati</taxon>
        <taxon>Pseudomonadota</taxon>
        <taxon>Betaproteobacteria</taxon>
        <taxon>Burkholderiales</taxon>
        <taxon>Oxalobacteraceae</taxon>
        <taxon>Telluria group</taxon>
        <taxon>Pseudoduganella</taxon>
    </lineage>
</organism>
<keyword evidence="4" id="KW-1185">Reference proteome</keyword>
<dbReference type="Pfam" id="PF19531">
    <property type="entry name" value="DUF6058"/>
    <property type="match status" value="1"/>
</dbReference>
<evidence type="ECO:0000313" key="3">
    <source>
        <dbReference type="Proteomes" id="UP000430634"/>
    </source>
</evidence>
<name>A0A6I3SQL0_9BURK</name>
<dbReference type="Proteomes" id="UP000622638">
    <property type="component" value="Unassembled WGS sequence"/>
</dbReference>